<proteinExistence type="predicted"/>
<organism evidence="1 2">
    <name type="scientific">Blautia wexlerae</name>
    <dbReference type="NCBI Taxonomy" id="418240"/>
    <lineage>
        <taxon>Bacteria</taxon>
        <taxon>Bacillati</taxon>
        <taxon>Bacillota</taxon>
        <taxon>Clostridia</taxon>
        <taxon>Lachnospirales</taxon>
        <taxon>Lachnospiraceae</taxon>
        <taxon>Blautia</taxon>
    </lineage>
</organism>
<protein>
    <submittedName>
        <fullName evidence="1">Uncharacterized protein</fullName>
    </submittedName>
</protein>
<reference evidence="1 2" key="1">
    <citation type="journal article" date="2019" name="Nat. Med.">
        <title>A library of human gut bacterial isolates paired with longitudinal multiomics data enables mechanistic microbiome research.</title>
        <authorList>
            <person name="Poyet M."/>
            <person name="Groussin M."/>
            <person name="Gibbons S.M."/>
            <person name="Avila-Pacheco J."/>
            <person name="Jiang X."/>
            <person name="Kearney S.M."/>
            <person name="Perrotta A.R."/>
            <person name="Berdy B."/>
            <person name="Zhao S."/>
            <person name="Lieberman T.D."/>
            <person name="Swanson P.K."/>
            <person name="Smith M."/>
            <person name="Roesemann S."/>
            <person name="Alexander J.E."/>
            <person name="Rich S.A."/>
            <person name="Livny J."/>
            <person name="Vlamakis H."/>
            <person name="Clish C."/>
            <person name="Bullock K."/>
            <person name="Deik A."/>
            <person name="Scott J."/>
            <person name="Pierce K.A."/>
            <person name="Xavier R.J."/>
            <person name="Alm E.J."/>
        </authorList>
    </citation>
    <scope>NUCLEOTIDE SEQUENCE [LARGE SCALE GENOMIC DNA]</scope>
    <source>
        <strain evidence="1 2">BIOML-A1</strain>
    </source>
</reference>
<evidence type="ECO:0000313" key="1">
    <source>
        <dbReference type="EMBL" id="MZL35690.1"/>
    </source>
</evidence>
<gene>
    <name evidence="1" type="ORF">GT728_21685</name>
</gene>
<dbReference type="Proteomes" id="UP000477285">
    <property type="component" value="Unassembled WGS sequence"/>
</dbReference>
<dbReference type="AlphaFoldDB" id="A0A6L8T898"/>
<accession>A0A6L8T898</accession>
<dbReference type="EMBL" id="WWVQ01000148">
    <property type="protein sequence ID" value="MZL35690.1"/>
    <property type="molecule type" value="Genomic_DNA"/>
</dbReference>
<comment type="caution">
    <text evidence="1">The sequence shown here is derived from an EMBL/GenBank/DDBJ whole genome shotgun (WGS) entry which is preliminary data.</text>
</comment>
<name>A0A6L8T898_9FIRM</name>
<dbReference type="RefSeq" id="WP_161234537.1">
    <property type="nucleotide sequence ID" value="NZ_WWVI01000159.1"/>
</dbReference>
<evidence type="ECO:0000313" key="2">
    <source>
        <dbReference type="Proteomes" id="UP000477285"/>
    </source>
</evidence>
<sequence length="378" mass="42475">MKMNRAKKGAVVLNKLYGDFYHVDGNSKDENGKIVSAQACRIDVGAYLESLNIRFTSENKRALFLKALAENDVSLYCIDGQSEMSMTEKNAICFRVIKDSYENLAAENWYVSDGVLVKNGHPAAEQGEIEIDQILAIFPHKILIGVKAGEDKISLMYFDPNYAGKEFRPALKGTKIPVPEKITLSNDNLLLYYSRTHMEEKGEGDEKTTEEVVDVSGYVIYDSEGSLLDHDEYDTDPDEDHEIDVPLGKYVIDTDNFIVFQGEFNGKPFTNIYSREYHELRSIELASKVSSAEENVDKFMLIKTADELAVVSDSGNELVLKPSKQLSKALDQLYGYGYLVDYCNKGRYFILTFASDSYEVKTLKGTFTSDIGLVLTVE</sequence>